<comment type="caution">
    <text evidence="1">The sequence shown here is derived from an EMBL/GenBank/DDBJ whole genome shotgun (WGS) entry which is preliminary data.</text>
</comment>
<dbReference type="EMBL" id="CM045865">
    <property type="protein sequence ID" value="KAI7962585.1"/>
    <property type="molecule type" value="Genomic_DNA"/>
</dbReference>
<protein>
    <submittedName>
        <fullName evidence="1">Uncharacterized protein</fullName>
    </submittedName>
</protein>
<keyword evidence="2" id="KW-1185">Reference proteome</keyword>
<evidence type="ECO:0000313" key="1">
    <source>
        <dbReference type="EMBL" id="KAI7962585.1"/>
    </source>
</evidence>
<reference evidence="2" key="1">
    <citation type="journal article" date="2018" name="BMC Genomics">
        <title>Genomic insights into host adaptation between the wheat stripe rust pathogen (Puccinia striiformis f. sp. tritici) and the barley stripe rust pathogen (Puccinia striiformis f. sp. hordei).</title>
        <authorList>
            <person name="Xia C."/>
            <person name="Wang M."/>
            <person name="Yin C."/>
            <person name="Cornejo O.E."/>
            <person name="Hulbert S.H."/>
            <person name="Chen X."/>
        </authorList>
    </citation>
    <scope>NUCLEOTIDE SEQUENCE [LARGE SCALE GENOMIC DNA]</scope>
    <source>
        <strain evidence="2">93-210</strain>
    </source>
</reference>
<evidence type="ECO:0000313" key="2">
    <source>
        <dbReference type="Proteomes" id="UP001060170"/>
    </source>
</evidence>
<proteinExistence type="predicted"/>
<gene>
    <name evidence="1" type="ORF">MJO28_000679</name>
</gene>
<dbReference type="Proteomes" id="UP001060170">
    <property type="component" value="Chromosome 1"/>
</dbReference>
<sequence>MPLIPAGLSNLNSKVESARKGFNSTLDKAGQKTGVFKGPDNPKTASKPLPPPTYTGQPNRLKLPPPPPPPARKPLIQNQYDEESYEPAQPPPPPPPPVARKPMNVSSSSTPYRPPPTSLNGYGPPNMAPVQPTSRYGPPSPPKSSAQLHEESRAMIEAENSTQPPPMISSKKPDNWGTTPPVRSFQRKHGQIPFPPFSQFTEEDKQAFFMMLDEFFGRRFPDRQASHDTGPPQVTLRTRPSILTQQEEEEGCRAEIIARYFKTYRSWTRSDQQWYRHQDPVPTPLIGTTDIKRVSCWTQTGDKRTQINYILFPDLSQLWTSVNFLVSSNGIPQEALAKYRPPPRTHEYDYETLVTKSSEIYGPYIVEFAIEAEESGRHIARGECWDLANEALKSSPIDPPPLTSISRTHGILLYYGTSTGLHKGFGEWKQNGDLAGIRPGDIIEWNRVSCKTVNPDLLFTLGDPDHTAIIIDAHGNTITETDTPPYKLGYITVIEQSLKQIPVRRTYDLSSIQAGQVWLYRPMAEETLLGNGRNSAVFPPPFPAF</sequence>
<organism evidence="1 2">
    <name type="scientific">Puccinia striiformis f. sp. tritici</name>
    <dbReference type="NCBI Taxonomy" id="168172"/>
    <lineage>
        <taxon>Eukaryota</taxon>
        <taxon>Fungi</taxon>
        <taxon>Dikarya</taxon>
        <taxon>Basidiomycota</taxon>
        <taxon>Pucciniomycotina</taxon>
        <taxon>Pucciniomycetes</taxon>
        <taxon>Pucciniales</taxon>
        <taxon>Pucciniaceae</taxon>
        <taxon>Puccinia</taxon>
    </lineage>
</organism>
<reference evidence="2" key="2">
    <citation type="journal article" date="2018" name="Mol. Plant Microbe Interact.">
        <title>Genome sequence resources for the wheat stripe rust pathogen (Puccinia striiformis f. sp. tritici) and the barley stripe rust pathogen (Puccinia striiformis f. sp. hordei).</title>
        <authorList>
            <person name="Xia C."/>
            <person name="Wang M."/>
            <person name="Yin C."/>
            <person name="Cornejo O.E."/>
            <person name="Hulbert S.H."/>
            <person name="Chen X."/>
        </authorList>
    </citation>
    <scope>NUCLEOTIDE SEQUENCE [LARGE SCALE GENOMIC DNA]</scope>
    <source>
        <strain evidence="2">93-210</strain>
    </source>
</reference>
<name>A0ACC0EYM2_9BASI</name>
<reference evidence="1 2" key="3">
    <citation type="journal article" date="2022" name="Microbiol. Spectr.">
        <title>Folding features and dynamics of 3D genome architecture in plant fungal pathogens.</title>
        <authorList>
            <person name="Xia C."/>
        </authorList>
    </citation>
    <scope>NUCLEOTIDE SEQUENCE [LARGE SCALE GENOMIC DNA]</scope>
    <source>
        <strain evidence="1 2">93-210</strain>
    </source>
</reference>
<accession>A0ACC0EYM2</accession>